<evidence type="ECO:0000313" key="1">
    <source>
        <dbReference type="EMBL" id="MDG3497049.1"/>
    </source>
</evidence>
<dbReference type="EMBL" id="VBTY01000269">
    <property type="protein sequence ID" value="MDG3497049.1"/>
    <property type="molecule type" value="Genomic_DNA"/>
</dbReference>
<keyword evidence="2" id="KW-1185">Reference proteome</keyword>
<reference evidence="1" key="1">
    <citation type="submission" date="2019-05" db="EMBL/GenBank/DDBJ databases">
        <title>Whole genome sequencing of Pseudanabaena catenata USMAC16.</title>
        <authorList>
            <person name="Khan Z."/>
            <person name="Omar W.M."/>
            <person name="Convey P."/>
            <person name="Merican F."/>
            <person name="Najimudin N."/>
        </authorList>
    </citation>
    <scope>NUCLEOTIDE SEQUENCE</scope>
    <source>
        <strain evidence="1">USMAC16</strain>
    </source>
</reference>
<evidence type="ECO:0000313" key="2">
    <source>
        <dbReference type="Proteomes" id="UP001152872"/>
    </source>
</evidence>
<comment type="caution">
    <text evidence="1">The sequence shown here is derived from an EMBL/GenBank/DDBJ whole genome shotgun (WGS) entry which is preliminary data.</text>
</comment>
<dbReference type="Proteomes" id="UP001152872">
    <property type="component" value="Unassembled WGS sequence"/>
</dbReference>
<gene>
    <name evidence="1" type="ORF">FEV09_21140</name>
</gene>
<dbReference type="RefSeq" id="WP_009629253.1">
    <property type="nucleotide sequence ID" value="NZ_VBTY01000269.1"/>
</dbReference>
<dbReference type="AlphaFoldDB" id="A0A9X4MJ23"/>
<protein>
    <submittedName>
        <fullName evidence="1">Uncharacterized protein</fullName>
    </submittedName>
</protein>
<sequence>MKIDNLRFQPWIGNQYGNESIFKIPILIVGESNHGVSKGAEKDAVFTQELINKIIDARWKHNFFSNIQRTFVQNANTQELRSEFWHSIAHHEYIQDWLPRPRIAPDEEMWKKAKPIFREVVAELKPTCILFVCKRLFERVSLDFPASNPLVIDNSLTLEIYRNHHPTVKIDNALASWIYHPTAPRGGFRRPRGVVSPLIKAAGGTDGFSAIADLNTVTTGASH</sequence>
<name>A0A9X4MJ23_9CYAN</name>
<accession>A0A9X4MJ23</accession>
<proteinExistence type="predicted"/>
<organism evidence="1 2">
    <name type="scientific">Pseudanabaena catenata USMAC16</name>
    <dbReference type="NCBI Taxonomy" id="1855837"/>
    <lineage>
        <taxon>Bacteria</taxon>
        <taxon>Bacillati</taxon>
        <taxon>Cyanobacteriota</taxon>
        <taxon>Cyanophyceae</taxon>
        <taxon>Pseudanabaenales</taxon>
        <taxon>Pseudanabaenaceae</taxon>
        <taxon>Pseudanabaena</taxon>
    </lineage>
</organism>